<dbReference type="Proteomes" id="UP000095607">
    <property type="component" value="Chromosome"/>
</dbReference>
<sequence length="107" mass="11476">MTMINTPLVLLAQQCGATFHTPGPMRAIRGMAFTFDQLDVLAERLRTEPCHRAAAPGAAVSAFREYLAVHPALQLGGQAMDDMALELARVALSLTTTETVKEHAPCA</sequence>
<proteinExistence type="predicted"/>
<evidence type="ECO:0000313" key="1">
    <source>
        <dbReference type="EMBL" id="AOV00404.1"/>
    </source>
</evidence>
<dbReference type="EMBL" id="CP017420">
    <property type="protein sequence ID" value="AOV00404.1"/>
    <property type="molecule type" value="Genomic_DNA"/>
</dbReference>
<reference evidence="2" key="2">
    <citation type="submission" date="2023-03" db="EMBL/GenBank/DDBJ databases">
        <title>Synergistic degradation of erythromycin by symbiotic bacteria Ery-6A and Ery-6B and application in simulated water remediation.</title>
        <authorList>
            <person name="Xu S."/>
        </authorList>
    </citation>
    <scope>NUCLEOTIDE SEQUENCE</scope>
    <source>
        <strain evidence="2">Ery-6A</strain>
    </source>
</reference>
<dbReference type="Proteomes" id="UP001219066">
    <property type="component" value="Chromosome"/>
</dbReference>
<dbReference type="AlphaFoldDB" id="A0AAX3SFH1"/>
<gene>
    <name evidence="1" type="ORF">BI380_03035</name>
    <name evidence="2" type="ORF">PYR84_17735</name>
</gene>
<dbReference type="EMBL" id="CP120956">
    <property type="protein sequence ID" value="WFF78779.1"/>
    <property type="molecule type" value="Genomic_DNA"/>
</dbReference>
<evidence type="ECO:0000313" key="3">
    <source>
        <dbReference type="Proteomes" id="UP000095607"/>
    </source>
</evidence>
<dbReference type="RefSeq" id="WP_046238090.1">
    <property type="nucleotide sequence ID" value="NZ_CBCSDN010000014.1"/>
</dbReference>
<dbReference type="KEGG" id="dts:BI380_03035"/>
<evidence type="ECO:0000313" key="4">
    <source>
        <dbReference type="Proteomes" id="UP001219066"/>
    </source>
</evidence>
<organism evidence="2 4">
    <name type="scientific">Delftia tsuruhatensis</name>
    <dbReference type="NCBI Taxonomy" id="180282"/>
    <lineage>
        <taxon>Bacteria</taxon>
        <taxon>Pseudomonadati</taxon>
        <taxon>Pseudomonadota</taxon>
        <taxon>Betaproteobacteria</taxon>
        <taxon>Burkholderiales</taxon>
        <taxon>Comamonadaceae</taxon>
        <taxon>Delftia</taxon>
    </lineage>
</organism>
<reference evidence="1 3" key="1">
    <citation type="submission" date="2016-09" db="EMBL/GenBank/DDBJ databases">
        <title>Complete genome sequence of Deltia acidovorans CM13 isolated from murine proximal colonic tissue.</title>
        <authorList>
            <person name="Saffarian A."/>
        </authorList>
    </citation>
    <scope>NUCLEOTIDE SEQUENCE [LARGE SCALE GENOMIC DNA]</scope>
    <source>
        <strain evidence="1 3">CM13</strain>
    </source>
</reference>
<accession>A0AAX3SFH1</accession>
<protein>
    <submittedName>
        <fullName evidence="2">Uncharacterized protein</fullName>
    </submittedName>
</protein>
<keyword evidence="3" id="KW-1185">Reference proteome</keyword>
<name>A0AAX3SFH1_9BURK</name>
<evidence type="ECO:0000313" key="2">
    <source>
        <dbReference type="EMBL" id="WFF78779.1"/>
    </source>
</evidence>